<proteinExistence type="inferred from homology"/>
<dbReference type="GO" id="GO:0005524">
    <property type="term" value="F:ATP binding"/>
    <property type="evidence" value="ECO:0007669"/>
    <property type="project" value="UniProtKB-KW"/>
</dbReference>
<sequence length="241" mass="27870">MSEVLLSYEGVTKSYPSLLTSKPRVVFTDIDLELHKGEILGLYGPSGCGKSTLFRMFFQLTDWSQGKIKYLGQDIKSLSPRARREMHRDVQMVFQDPRNAFNPRWLIERSMYEPLHLFNIYEDRKELIEQKLVEVGLESALLERYPHQLSGGQLQRLALARCLLMEPSCLLLDEASSMLDLSVQAQIMGLVRRLNEEHGLTVMLISHDLDLIKAMCGRYYRFEDGLLSLVEPKQRKLEKSF</sequence>
<dbReference type="Gene3D" id="3.40.50.300">
    <property type="entry name" value="P-loop containing nucleotide triphosphate hydrolases"/>
    <property type="match status" value="1"/>
</dbReference>
<evidence type="ECO:0000259" key="5">
    <source>
        <dbReference type="PROSITE" id="PS50893"/>
    </source>
</evidence>
<keyword evidence="3" id="KW-0547">Nucleotide-binding</keyword>
<dbReference type="CDD" id="cd03257">
    <property type="entry name" value="ABC_NikE_OppD_transporters"/>
    <property type="match status" value="1"/>
</dbReference>
<evidence type="ECO:0000313" key="7">
    <source>
        <dbReference type="Proteomes" id="UP000014417"/>
    </source>
</evidence>
<dbReference type="Pfam" id="PF00005">
    <property type="entry name" value="ABC_tran"/>
    <property type="match status" value="1"/>
</dbReference>
<dbReference type="OrthoDB" id="5357528at2"/>
<dbReference type="PROSITE" id="PS50893">
    <property type="entry name" value="ABC_TRANSPORTER_2"/>
    <property type="match status" value="1"/>
</dbReference>
<dbReference type="GO" id="GO:0016887">
    <property type="term" value="F:ATP hydrolysis activity"/>
    <property type="evidence" value="ECO:0007669"/>
    <property type="project" value="InterPro"/>
</dbReference>
<dbReference type="EMBL" id="AGZR01000001">
    <property type="protein sequence ID" value="EPD34062.1"/>
    <property type="molecule type" value="Genomic_DNA"/>
</dbReference>
<feature type="domain" description="ABC transporter" evidence="5">
    <location>
        <begin position="6"/>
        <end position="241"/>
    </location>
</feature>
<dbReference type="InterPro" id="IPR017871">
    <property type="entry name" value="ABC_transporter-like_CS"/>
</dbReference>
<dbReference type="Proteomes" id="UP000014417">
    <property type="component" value="Unassembled WGS sequence"/>
</dbReference>
<name>S2WMZ6_9ACTN</name>
<comment type="caution">
    <text evidence="6">The sequence shown here is derived from an EMBL/GenBank/DDBJ whole genome shotgun (WGS) entry which is preliminary data.</text>
</comment>
<dbReference type="PROSITE" id="PS00211">
    <property type="entry name" value="ABC_TRANSPORTER_1"/>
    <property type="match status" value="1"/>
</dbReference>
<dbReference type="InterPro" id="IPR027417">
    <property type="entry name" value="P-loop_NTPase"/>
</dbReference>
<dbReference type="GO" id="GO:0055085">
    <property type="term" value="P:transmembrane transport"/>
    <property type="evidence" value="ECO:0007669"/>
    <property type="project" value="UniProtKB-ARBA"/>
</dbReference>
<evidence type="ECO:0000313" key="6">
    <source>
        <dbReference type="EMBL" id="EPD34062.1"/>
    </source>
</evidence>
<dbReference type="PANTHER" id="PTHR43776">
    <property type="entry name" value="TRANSPORT ATP-BINDING PROTEIN"/>
    <property type="match status" value="1"/>
</dbReference>
<organism evidence="6 7">
    <name type="scientific">Propionimicrobium lymphophilum ACS-093-V-SCH5</name>
    <dbReference type="NCBI Taxonomy" id="883161"/>
    <lineage>
        <taxon>Bacteria</taxon>
        <taxon>Bacillati</taxon>
        <taxon>Actinomycetota</taxon>
        <taxon>Actinomycetes</taxon>
        <taxon>Propionibacteriales</taxon>
        <taxon>Propionibacteriaceae</taxon>
        <taxon>Propionimicrobium</taxon>
    </lineage>
</organism>
<accession>S2WMZ6</accession>
<dbReference type="STRING" id="883161.HMPREF9306_00097"/>
<dbReference type="SMART" id="SM00382">
    <property type="entry name" value="AAA"/>
    <property type="match status" value="1"/>
</dbReference>
<dbReference type="HOGENOM" id="CLU_000604_1_23_11"/>
<dbReference type="PANTHER" id="PTHR43776:SF7">
    <property type="entry name" value="D,D-DIPEPTIDE TRANSPORT ATP-BINDING PROTEIN DDPF-RELATED"/>
    <property type="match status" value="1"/>
</dbReference>
<dbReference type="AlphaFoldDB" id="S2WMZ6"/>
<evidence type="ECO:0000256" key="4">
    <source>
        <dbReference type="ARBA" id="ARBA00022840"/>
    </source>
</evidence>
<dbReference type="InterPro" id="IPR050319">
    <property type="entry name" value="ABC_transp_ATP-bind"/>
</dbReference>
<keyword evidence="7" id="KW-1185">Reference proteome</keyword>
<dbReference type="InterPro" id="IPR003593">
    <property type="entry name" value="AAA+_ATPase"/>
</dbReference>
<evidence type="ECO:0000256" key="1">
    <source>
        <dbReference type="ARBA" id="ARBA00005417"/>
    </source>
</evidence>
<dbReference type="SUPFAM" id="SSF52540">
    <property type="entry name" value="P-loop containing nucleoside triphosphate hydrolases"/>
    <property type="match status" value="1"/>
</dbReference>
<dbReference type="InterPro" id="IPR003439">
    <property type="entry name" value="ABC_transporter-like_ATP-bd"/>
</dbReference>
<evidence type="ECO:0000256" key="3">
    <source>
        <dbReference type="ARBA" id="ARBA00022741"/>
    </source>
</evidence>
<evidence type="ECO:0000256" key="2">
    <source>
        <dbReference type="ARBA" id="ARBA00022448"/>
    </source>
</evidence>
<gene>
    <name evidence="6" type="ORF">HMPREF9306_00097</name>
</gene>
<keyword evidence="4" id="KW-0067">ATP-binding</keyword>
<protein>
    <recommendedName>
        <fullName evidence="5">ABC transporter domain-containing protein</fullName>
    </recommendedName>
</protein>
<keyword evidence="2" id="KW-0813">Transport</keyword>
<reference evidence="6 7" key="1">
    <citation type="submission" date="2013-04" db="EMBL/GenBank/DDBJ databases">
        <title>The Genome Sequence of Propionimicrobium lymphophilum ACS-093-V-SCH5.</title>
        <authorList>
            <consortium name="The Broad Institute Genomics Platform"/>
            <person name="Earl A."/>
            <person name="Ward D."/>
            <person name="Feldgarden M."/>
            <person name="Gevers D."/>
            <person name="Saerens B."/>
            <person name="Vaneechoutte M."/>
            <person name="Walker B."/>
            <person name="Young S."/>
            <person name="Zeng Q."/>
            <person name="Gargeya S."/>
            <person name="Fitzgerald M."/>
            <person name="Haas B."/>
            <person name="Abouelleil A."/>
            <person name="Allen A.W."/>
            <person name="Alvarado L."/>
            <person name="Arachchi H.M."/>
            <person name="Berlin A.M."/>
            <person name="Chapman S.B."/>
            <person name="Gainer-Dewar J."/>
            <person name="Goldberg J."/>
            <person name="Griggs A."/>
            <person name="Gujja S."/>
            <person name="Hansen M."/>
            <person name="Howarth C."/>
            <person name="Imamovic A."/>
            <person name="Ireland A."/>
            <person name="Larimer J."/>
            <person name="McCowan C."/>
            <person name="Murphy C."/>
            <person name="Pearson M."/>
            <person name="Poon T.W."/>
            <person name="Priest M."/>
            <person name="Roberts A."/>
            <person name="Saif S."/>
            <person name="Shea T."/>
            <person name="Sisk P."/>
            <person name="Sykes S."/>
            <person name="Wortman J."/>
            <person name="Nusbaum C."/>
            <person name="Birren B."/>
        </authorList>
    </citation>
    <scope>NUCLEOTIDE SEQUENCE [LARGE SCALE GENOMIC DNA]</scope>
    <source>
        <strain evidence="6 7">ACS-093-V-SCH5</strain>
    </source>
</reference>
<comment type="similarity">
    <text evidence="1">Belongs to the ABC transporter superfamily.</text>
</comment>
<dbReference type="RefSeq" id="WP_016454958.1">
    <property type="nucleotide sequence ID" value="NZ_KE150269.1"/>
</dbReference>